<evidence type="ECO:0000313" key="2">
    <source>
        <dbReference type="Proteomes" id="UP001314229"/>
    </source>
</evidence>
<protein>
    <submittedName>
        <fullName evidence="1">Uncharacterized protein</fullName>
    </submittedName>
</protein>
<sequence length="57" mass="6716">MLQWKNTEDCKTKQFWIEVKNDKDDASDEDFAELGLFALYLLALPSSNKAVKYNSWR</sequence>
<name>A0AAV1P7G5_SCOSC</name>
<proteinExistence type="predicted"/>
<gene>
    <name evidence="1" type="ORF">FSCOSCO3_A036295</name>
</gene>
<accession>A0AAV1P7G5</accession>
<dbReference type="AlphaFoldDB" id="A0AAV1P7G5"/>
<evidence type="ECO:0000313" key="1">
    <source>
        <dbReference type="EMBL" id="CAK6966677.1"/>
    </source>
</evidence>
<keyword evidence="2" id="KW-1185">Reference proteome</keyword>
<comment type="caution">
    <text evidence="1">The sequence shown here is derived from an EMBL/GenBank/DDBJ whole genome shotgun (WGS) entry which is preliminary data.</text>
</comment>
<dbReference type="EMBL" id="CAWUFR010000095">
    <property type="protein sequence ID" value="CAK6966677.1"/>
    <property type="molecule type" value="Genomic_DNA"/>
</dbReference>
<organism evidence="1 2">
    <name type="scientific">Scomber scombrus</name>
    <name type="common">Atlantic mackerel</name>
    <name type="synonym">Scomber vernalis</name>
    <dbReference type="NCBI Taxonomy" id="13677"/>
    <lineage>
        <taxon>Eukaryota</taxon>
        <taxon>Metazoa</taxon>
        <taxon>Chordata</taxon>
        <taxon>Craniata</taxon>
        <taxon>Vertebrata</taxon>
        <taxon>Euteleostomi</taxon>
        <taxon>Actinopterygii</taxon>
        <taxon>Neopterygii</taxon>
        <taxon>Teleostei</taxon>
        <taxon>Neoteleostei</taxon>
        <taxon>Acanthomorphata</taxon>
        <taxon>Pelagiaria</taxon>
        <taxon>Scombriformes</taxon>
        <taxon>Scombridae</taxon>
        <taxon>Scomber</taxon>
    </lineage>
</organism>
<dbReference type="Proteomes" id="UP001314229">
    <property type="component" value="Unassembled WGS sequence"/>
</dbReference>
<reference evidence="1 2" key="1">
    <citation type="submission" date="2024-01" db="EMBL/GenBank/DDBJ databases">
        <authorList>
            <person name="Alioto T."/>
            <person name="Alioto T."/>
            <person name="Gomez Garrido J."/>
        </authorList>
    </citation>
    <scope>NUCLEOTIDE SEQUENCE [LARGE SCALE GENOMIC DNA]</scope>
</reference>